<dbReference type="Gene3D" id="2.150.10.10">
    <property type="entry name" value="Serralysin-like metalloprotease, C-terminal"/>
    <property type="match status" value="3"/>
</dbReference>
<organism evidence="4">
    <name type="scientific">marine sediment metagenome</name>
    <dbReference type="NCBI Taxonomy" id="412755"/>
    <lineage>
        <taxon>unclassified sequences</taxon>
        <taxon>metagenomes</taxon>
        <taxon>ecological metagenomes</taxon>
    </lineage>
</organism>
<dbReference type="PROSITE" id="PS00330">
    <property type="entry name" value="HEMOLYSIN_CALCIUM"/>
    <property type="match status" value="4"/>
</dbReference>
<gene>
    <name evidence="4" type="ORF">LCGC14_0976470</name>
</gene>
<dbReference type="InterPro" id="IPR011049">
    <property type="entry name" value="Serralysin-like_metalloprot_C"/>
</dbReference>
<evidence type="ECO:0000256" key="2">
    <source>
        <dbReference type="ARBA" id="ARBA00022525"/>
    </source>
</evidence>
<dbReference type="PANTHER" id="PTHR38340">
    <property type="entry name" value="S-LAYER PROTEIN"/>
    <property type="match status" value="1"/>
</dbReference>
<dbReference type="EMBL" id="LAZR01003619">
    <property type="protein sequence ID" value="KKN16387.1"/>
    <property type="molecule type" value="Genomic_DNA"/>
</dbReference>
<dbReference type="PRINTS" id="PR00313">
    <property type="entry name" value="CABNDNGRPT"/>
</dbReference>
<dbReference type="Pfam" id="PF00353">
    <property type="entry name" value="HemolysinCabind"/>
    <property type="match status" value="4"/>
</dbReference>
<dbReference type="InterPro" id="IPR018511">
    <property type="entry name" value="Hemolysin-typ_Ca-bd_CS"/>
</dbReference>
<reference evidence="4" key="1">
    <citation type="journal article" date="2015" name="Nature">
        <title>Complex archaea that bridge the gap between prokaryotes and eukaryotes.</title>
        <authorList>
            <person name="Spang A."/>
            <person name="Saw J.H."/>
            <person name="Jorgensen S.L."/>
            <person name="Zaremba-Niedzwiedzka K."/>
            <person name="Martijn J."/>
            <person name="Lind A.E."/>
            <person name="van Eijk R."/>
            <person name="Schleper C."/>
            <person name="Guy L."/>
            <person name="Ettema T.J."/>
        </authorList>
    </citation>
    <scope>NUCLEOTIDE SEQUENCE</scope>
</reference>
<protein>
    <submittedName>
        <fullName evidence="4">Uncharacterized protein</fullName>
    </submittedName>
</protein>
<keyword evidence="3" id="KW-0472">Membrane</keyword>
<name>A0A0F9NWD2_9ZZZZ</name>
<dbReference type="AlphaFoldDB" id="A0A0F9NWD2"/>
<evidence type="ECO:0000256" key="1">
    <source>
        <dbReference type="ARBA" id="ARBA00004613"/>
    </source>
</evidence>
<keyword evidence="3" id="KW-0812">Transmembrane</keyword>
<sequence>MLCRPRSQGHVFAQRCAFHTFVLVVVHMLFLAGLMGIITVGAVAFIDIELDEDTGSDTPEPLSPMRGDVISGTSEADELIGTSNDDQIGGYDGNDTLYGNTGEDLLWGDAGNDTLDGGAGDDLLHGGDGSDIANGQAGNDRLFGHNDADTLFGGSGDDTVNGSAGNDVLFGDLGNDILSGGLGNDALSGGHGVDTLFGGWDDDVVDGIAGEGADTGQDFLNGGGGNDTIIAGPLDIITGGEGADDILLTGLSTDLPPVSILDFEINEDSLLLIWDEEQSDGTQPLIEVSTDPSDPQQNLVFMDNLMVATVKSDGILLASDISVVPLKAAISAGLIN</sequence>
<dbReference type="InterPro" id="IPR050557">
    <property type="entry name" value="RTX_toxin/Mannuronan_C5-epim"/>
</dbReference>
<keyword evidence="3" id="KW-1133">Transmembrane helix</keyword>
<dbReference type="GO" id="GO:0005509">
    <property type="term" value="F:calcium ion binding"/>
    <property type="evidence" value="ECO:0007669"/>
    <property type="project" value="InterPro"/>
</dbReference>
<dbReference type="PANTHER" id="PTHR38340:SF1">
    <property type="entry name" value="S-LAYER PROTEIN"/>
    <property type="match status" value="1"/>
</dbReference>
<comment type="caution">
    <text evidence="4">The sequence shown here is derived from an EMBL/GenBank/DDBJ whole genome shotgun (WGS) entry which is preliminary data.</text>
</comment>
<proteinExistence type="predicted"/>
<comment type="subcellular location">
    <subcellularLocation>
        <location evidence="1">Secreted</location>
    </subcellularLocation>
</comment>
<evidence type="ECO:0000256" key="3">
    <source>
        <dbReference type="SAM" id="Phobius"/>
    </source>
</evidence>
<dbReference type="GO" id="GO:0005576">
    <property type="term" value="C:extracellular region"/>
    <property type="evidence" value="ECO:0007669"/>
    <property type="project" value="UniProtKB-SubCell"/>
</dbReference>
<dbReference type="InterPro" id="IPR001343">
    <property type="entry name" value="Hemolysn_Ca-bd"/>
</dbReference>
<feature type="transmembrane region" description="Helical" evidence="3">
    <location>
        <begin position="21"/>
        <end position="46"/>
    </location>
</feature>
<accession>A0A0F9NWD2</accession>
<keyword evidence="2" id="KW-0964">Secreted</keyword>
<evidence type="ECO:0000313" key="4">
    <source>
        <dbReference type="EMBL" id="KKN16387.1"/>
    </source>
</evidence>
<dbReference type="SUPFAM" id="SSF51120">
    <property type="entry name" value="beta-Roll"/>
    <property type="match status" value="2"/>
</dbReference>